<reference evidence="2" key="1">
    <citation type="submission" date="2015-12" db="EMBL/GenBank/DDBJ databases">
        <title>Gene expression during late stages of embryo sac development: a critical building block for successful pollen-pistil interactions.</title>
        <authorList>
            <person name="Liu Y."/>
            <person name="Joly V."/>
            <person name="Sabar M."/>
            <person name="Matton D.P."/>
        </authorList>
    </citation>
    <scope>NUCLEOTIDE SEQUENCE</scope>
</reference>
<evidence type="ECO:0000256" key="1">
    <source>
        <dbReference type="SAM" id="Phobius"/>
    </source>
</evidence>
<dbReference type="AlphaFoldDB" id="A0A0V0GVN3"/>
<proteinExistence type="predicted"/>
<name>A0A0V0GVN3_SOLCH</name>
<organism evidence="2">
    <name type="scientific">Solanum chacoense</name>
    <name type="common">Chaco potato</name>
    <dbReference type="NCBI Taxonomy" id="4108"/>
    <lineage>
        <taxon>Eukaryota</taxon>
        <taxon>Viridiplantae</taxon>
        <taxon>Streptophyta</taxon>
        <taxon>Embryophyta</taxon>
        <taxon>Tracheophyta</taxon>
        <taxon>Spermatophyta</taxon>
        <taxon>Magnoliopsida</taxon>
        <taxon>eudicotyledons</taxon>
        <taxon>Gunneridae</taxon>
        <taxon>Pentapetalae</taxon>
        <taxon>asterids</taxon>
        <taxon>lamiids</taxon>
        <taxon>Solanales</taxon>
        <taxon>Solanaceae</taxon>
        <taxon>Solanoideae</taxon>
        <taxon>Solaneae</taxon>
        <taxon>Solanum</taxon>
    </lineage>
</organism>
<evidence type="ECO:0000313" key="2">
    <source>
        <dbReference type="EMBL" id="JAP11962.1"/>
    </source>
</evidence>
<dbReference type="EMBL" id="GEDG01030383">
    <property type="protein sequence ID" value="JAP11962.1"/>
    <property type="molecule type" value="Transcribed_RNA"/>
</dbReference>
<keyword evidence="1" id="KW-1133">Transmembrane helix</keyword>
<accession>A0A0V0GVN3</accession>
<feature type="non-terminal residue" evidence="2">
    <location>
        <position position="1"/>
    </location>
</feature>
<keyword evidence="1" id="KW-0472">Membrane</keyword>
<feature type="transmembrane region" description="Helical" evidence="1">
    <location>
        <begin position="12"/>
        <end position="29"/>
    </location>
</feature>
<keyword evidence="1" id="KW-0812">Transmembrane</keyword>
<sequence length="78" mass="8713">KHRYGFRARHGCAIVFQVLGYLFLAAAFSHTLSSIHHILFACTVDIAAILKVVRPQDGTVVIATNYSKLVQRRETTLT</sequence>
<protein>
    <submittedName>
        <fullName evidence="2">Putative ovule protein</fullName>
    </submittedName>
</protein>